<dbReference type="RefSeq" id="WP_111527888.1">
    <property type="nucleotide sequence ID" value="NZ_JBHRSG010000002.1"/>
</dbReference>
<sequence>MTAWARAILASALALFAGLVLAASAGAAPSFPALTGRVVDDASALSPQTRASLDVKLAALETKTSRQLVVVTVPSLQGYSIEDYGYQLGRAWGIGEKGRNNGVLLIVAPNERRVRVEVGYGLEGVLTDALSSVLLQERVLPKFRSGDVEGGVVAGADALIDQLSLPDDQARARVAAAAQPEPKGGATSVPIIVLVLLGLWVVLGLFGTITGRPGHRMDLWLLPLLLLMSGGGHGRRGRGGGGGFRGGGGSFGGGGASGSW</sequence>
<feature type="region of interest" description="Disordered" evidence="1">
    <location>
        <begin position="237"/>
        <end position="260"/>
    </location>
</feature>
<feature type="compositionally biased region" description="Gly residues" evidence="1">
    <location>
        <begin position="239"/>
        <end position="260"/>
    </location>
</feature>
<evidence type="ECO:0000313" key="6">
    <source>
        <dbReference type="Proteomes" id="UP000249254"/>
    </source>
</evidence>
<keyword evidence="2" id="KW-1133">Transmembrane helix</keyword>
<evidence type="ECO:0000256" key="2">
    <source>
        <dbReference type="SAM" id="Phobius"/>
    </source>
</evidence>
<feature type="domain" description="TPM" evidence="4">
    <location>
        <begin position="38"/>
        <end position="161"/>
    </location>
</feature>
<evidence type="ECO:0000256" key="3">
    <source>
        <dbReference type="SAM" id="SignalP"/>
    </source>
</evidence>
<accession>A0A328AHZ5</accession>
<dbReference type="OrthoDB" id="9810918at2"/>
<dbReference type="Proteomes" id="UP000249254">
    <property type="component" value="Unassembled WGS sequence"/>
</dbReference>
<dbReference type="PANTHER" id="PTHR30373:SF2">
    <property type="entry name" value="UPF0603 PROTEIN YGCG"/>
    <property type="match status" value="1"/>
</dbReference>
<evidence type="ECO:0000256" key="1">
    <source>
        <dbReference type="SAM" id="MobiDB-lite"/>
    </source>
</evidence>
<evidence type="ECO:0000313" key="5">
    <source>
        <dbReference type="EMBL" id="RAK54137.1"/>
    </source>
</evidence>
<dbReference type="Gene3D" id="3.10.310.50">
    <property type="match status" value="1"/>
</dbReference>
<feature type="signal peptide" evidence="3">
    <location>
        <begin position="1"/>
        <end position="22"/>
    </location>
</feature>
<evidence type="ECO:0000259" key="4">
    <source>
        <dbReference type="Pfam" id="PF04536"/>
    </source>
</evidence>
<dbReference type="InterPro" id="IPR007621">
    <property type="entry name" value="TPM_dom"/>
</dbReference>
<name>A0A328AHZ5_9CAUL</name>
<dbReference type="AlphaFoldDB" id="A0A328AHZ5"/>
<feature type="transmembrane region" description="Helical" evidence="2">
    <location>
        <begin position="189"/>
        <end position="209"/>
    </location>
</feature>
<keyword evidence="6" id="KW-1185">Reference proteome</keyword>
<reference evidence="6" key="1">
    <citation type="submission" date="2018-05" db="EMBL/GenBank/DDBJ databases">
        <authorList>
            <person name="Li X."/>
        </authorList>
    </citation>
    <scope>NUCLEOTIDE SEQUENCE [LARGE SCALE GENOMIC DNA]</scope>
    <source>
        <strain evidence="6">LX32</strain>
    </source>
</reference>
<feature type="chain" id="PRO_5016265318" evidence="3">
    <location>
        <begin position="23"/>
        <end position="260"/>
    </location>
</feature>
<proteinExistence type="predicted"/>
<gene>
    <name evidence="5" type="ORF">DJ017_06190</name>
</gene>
<keyword evidence="2" id="KW-0812">Transmembrane</keyword>
<organism evidence="5 6">
    <name type="scientific">Phenylobacterium soli</name>
    <dbReference type="NCBI Taxonomy" id="2170551"/>
    <lineage>
        <taxon>Bacteria</taxon>
        <taxon>Pseudomonadati</taxon>
        <taxon>Pseudomonadota</taxon>
        <taxon>Alphaproteobacteria</taxon>
        <taxon>Caulobacterales</taxon>
        <taxon>Caulobacteraceae</taxon>
        <taxon>Phenylobacterium</taxon>
    </lineage>
</organism>
<comment type="caution">
    <text evidence="5">The sequence shown here is derived from an EMBL/GenBank/DDBJ whole genome shotgun (WGS) entry which is preliminary data.</text>
</comment>
<dbReference type="EMBL" id="QFYQ01000001">
    <property type="protein sequence ID" value="RAK54137.1"/>
    <property type="molecule type" value="Genomic_DNA"/>
</dbReference>
<dbReference type="PANTHER" id="PTHR30373">
    <property type="entry name" value="UPF0603 PROTEIN YGCG"/>
    <property type="match status" value="1"/>
</dbReference>
<keyword evidence="3" id="KW-0732">Signal</keyword>
<keyword evidence="2" id="KW-0472">Membrane</keyword>
<protein>
    <submittedName>
        <fullName evidence="5">Methanol dehydrogenase</fullName>
    </submittedName>
</protein>
<dbReference type="Pfam" id="PF04536">
    <property type="entry name" value="TPM_phosphatase"/>
    <property type="match status" value="1"/>
</dbReference>